<evidence type="ECO:0000313" key="11">
    <source>
        <dbReference type="EMBL" id="APR99954.1"/>
    </source>
</evidence>
<dbReference type="Gene3D" id="3.40.50.10930">
    <property type="match status" value="1"/>
</dbReference>
<feature type="domain" description="RecC C-terminal" evidence="10">
    <location>
        <begin position="825"/>
        <end position="1069"/>
    </location>
</feature>
<sequence length="1150" mass="131508">MLYVVYSNRQEELVDEMAERMEQRESIFKLAHLIVPNRSVEEYVKMRAASSSKKMIGSLKTHTLSEWLEEILFCFNPCSRYADKEVMRNLLLDLFHSEEILERPELAPVRYYLQRAMGDPKAHAQRCFQLAEEVASSFEEYHFHDPEKVLRWTESGAVHQDGDNADELWRAFLWNMIFNRANVESGGLITARSHSVPFVSLLHQEFSFFWKGGGPFYFFGFPFFPKGIYELFRRLSDKADLWVFSMNPCQEYWEDIECMPSHIFCERTASVGQEIGGSMQEGKELFPFDPVLLKSLGKVSQSHVRMLDDLTQGNRIDCFHDPLKDGNSLLHYLQHDLLTRAWTVREEKDRQKWKTDQSVSILSCSSVRRELETIGEEIWKWIRHNHGQEARPGASLCFDEIAVMVSDAEWSRYVSHISAVFEEMHGIPHVMCDIPLSSIYPSVEAIDILLGLPAKQLTYSEWIRLIRHPACIHWTDGQGVELWERYLKRFGAIVGVAEETGSQDPFRGDLANWERALRRLALGIFMAGDLHSSGAPFRAGKMGILPVETSPSEMHVVAQLLSVFRSLLADIRFARSSLLTGKEWVCFFCDLVSMYIRPAGGEDTQAFLEVKQHISSMGSHYPGDFPISFELAHQLIQSSLHQLSVSRGGRGVRIGPVSRLEGLPFRIVFGIGFGETSPFSCDGEMWKVKPRGEMLSIYSSRDRDASVLLSLLLSARERLYLSYVNQDAKSGERTRPSLLVEEFIQIVQRDYLVDQTESLLVRSPYPCRYDPRLFPSLFPEEGGTEEESIHPIAYAEASALALCQGHFERVTEISSPSIALKVIAQRISLRSLRRFLEDPLQEFVRTSLGLKKPSQKGEPYEPSFFKMHPWQAESFLHAVWIHACNGGLPLEKVYDEEVSLRRLKGELPVGWFADAQRRRHLHILLGWQKVVRDQLGVPHEQIKTLCFGSPWEGGGAMEVLAPLLLKGGYSTLVSQGRHSLELSGIVNAFAGNNGIFLFRRSAATTRFHKEKEKLRCFLKYVTLCAAGMIHGEAPYPAHICTVDPTPSVRTIYFPSFSTQKALDYLHQIASDLLKNPHFYFFPFEAVVMFQESQDVKVVETWMEEVRNSGREDGHAIELNQRYPLPSLADIEEILERRFGLFFHMTRSIEP</sequence>
<organism evidence="11 12">
    <name type="scientific">Pajaroellobacter abortibovis</name>
    <dbReference type="NCBI Taxonomy" id="1882918"/>
    <lineage>
        <taxon>Bacteria</taxon>
        <taxon>Pseudomonadati</taxon>
        <taxon>Myxococcota</taxon>
        <taxon>Polyangia</taxon>
        <taxon>Polyangiales</taxon>
        <taxon>Polyangiaceae</taxon>
    </lineage>
</organism>
<evidence type="ECO:0000256" key="3">
    <source>
        <dbReference type="ARBA" id="ARBA00022763"/>
    </source>
</evidence>
<dbReference type="STRING" id="1882918.BCY86_04100"/>
<protein>
    <recommendedName>
        <fullName evidence="10">RecC C-terminal domain-containing protein</fullName>
    </recommendedName>
</protein>
<dbReference type="Pfam" id="PF04257">
    <property type="entry name" value="Exonuc_V_gamma"/>
    <property type="match status" value="1"/>
</dbReference>
<dbReference type="RefSeq" id="WP_075276619.1">
    <property type="nucleotide sequence ID" value="NZ_CP016908.1"/>
</dbReference>
<evidence type="ECO:0000313" key="12">
    <source>
        <dbReference type="Proteomes" id="UP000185544"/>
    </source>
</evidence>
<dbReference type="OrthoDB" id="9762834at2"/>
<keyword evidence="4" id="KW-0378">Hydrolase</keyword>
<dbReference type="SUPFAM" id="SSF52540">
    <property type="entry name" value="P-loop containing nucleoside triphosphate hydrolases"/>
    <property type="match status" value="2"/>
</dbReference>
<keyword evidence="8" id="KW-0238">DNA-binding</keyword>
<dbReference type="InterPro" id="IPR011335">
    <property type="entry name" value="Restrct_endonuc-II-like"/>
</dbReference>
<evidence type="ECO:0000256" key="5">
    <source>
        <dbReference type="ARBA" id="ARBA00022806"/>
    </source>
</evidence>
<dbReference type="InterPro" id="IPR041500">
    <property type="entry name" value="RecC_C"/>
</dbReference>
<dbReference type="Gene3D" id="1.10.10.160">
    <property type="match status" value="1"/>
</dbReference>
<evidence type="ECO:0000256" key="1">
    <source>
        <dbReference type="ARBA" id="ARBA00022722"/>
    </source>
</evidence>
<dbReference type="InterPro" id="IPR027417">
    <property type="entry name" value="P-loop_NTPase"/>
</dbReference>
<dbReference type="GO" id="GO:0006310">
    <property type="term" value="P:DNA recombination"/>
    <property type="evidence" value="ECO:0007669"/>
    <property type="project" value="TreeGrafter"/>
</dbReference>
<dbReference type="InterPro" id="IPR013986">
    <property type="entry name" value="DExx_box_DNA_helicase_dom_sf"/>
</dbReference>
<keyword evidence="12" id="KW-1185">Reference proteome</keyword>
<dbReference type="KEGG" id="pabo:BCY86_04100"/>
<dbReference type="SUPFAM" id="SSF52980">
    <property type="entry name" value="Restriction endonuclease-like"/>
    <property type="match status" value="1"/>
</dbReference>
<evidence type="ECO:0000256" key="8">
    <source>
        <dbReference type="ARBA" id="ARBA00023125"/>
    </source>
</evidence>
<keyword evidence="3" id="KW-0227">DNA damage</keyword>
<evidence type="ECO:0000259" key="10">
    <source>
        <dbReference type="Pfam" id="PF17946"/>
    </source>
</evidence>
<keyword evidence="6" id="KW-0269">Exonuclease</keyword>
<evidence type="ECO:0000256" key="4">
    <source>
        <dbReference type="ARBA" id="ARBA00022801"/>
    </source>
</evidence>
<name>A0A1L6MWW8_9BACT</name>
<evidence type="ECO:0000256" key="2">
    <source>
        <dbReference type="ARBA" id="ARBA00022741"/>
    </source>
</evidence>
<dbReference type="GO" id="GO:0006281">
    <property type="term" value="P:DNA repair"/>
    <property type="evidence" value="ECO:0007669"/>
    <property type="project" value="UniProtKB-KW"/>
</dbReference>
<dbReference type="Pfam" id="PF17946">
    <property type="entry name" value="RecC_C"/>
    <property type="match status" value="1"/>
</dbReference>
<evidence type="ECO:0000256" key="7">
    <source>
        <dbReference type="ARBA" id="ARBA00022840"/>
    </source>
</evidence>
<dbReference type="AlphaFoldDB" id="A0A1L6MWW8"/>
<evidence type="ECO:0000256" key="6">
    <source>
        <dbReference type="ARBA" id="ARBA00022839"/>
    </source>
</evidence>
<dbReference type="GO" id="GO:0004386">
    <property type="term" value="F:helicase activity"/>
    <property type="evidence" value="ECO:0007669"/>
    <property type="project" value="UniProtKB-KW"/>
</dbReference>
<gene>
    <name evidence="11" type="ORF">BCY86_04100</name>
</gene>
<dbReference type="GO" id="GO:0140097">
    <property type="term" value="F:catalytic activity, acting on DNA"/>
    <property type="evidence" value="ECO:0007669"/>
    <property type="project" value="UniProtKB-ARBA"/>
</dbReference>
<dbReference type="PANTHER" id="PTHR30591">
    <property type="entry name" value="RECBCD ENZYME SUBUNIT RECC"/>
    <property type="match status" value="1"/>
</dbReference>
<keyword evidence="2" id="KW-0547">Nucleotide-binding</keyword>
<dbReference type="Gene3D" id="1.10.486.10">
    <property type="entry name" value="PCRA, domain 4"/>
    <property type="match status" value="1"/>
</dbReference>
<dbReference type="EMBL" id="CP016908">
    <property type="protein sequence ID" value="APR99954.1"/>
    <property type="molecule type" value="Genomic_DNA"/>
</dbReference>
<proteinExistence type="predicted"/>
<dbReference type="Proteomes" id="UP000185544">
    <property type="component" value="Chromosome"/>
</dbReference>
<dbReference type="GO" id="GO:0004527">
    <property type="term" value="F:exonuclease activity"/>
    <property type="evidence" value="ECO:0007669"/>
    <property type="project" value="UniProtKB-KW"/>
</dbReference>
<dbReference type="GO" id="GO:0003677">
    <property type="term" value="F:DNA binding"/>
    <property type="evidence" value="ECO:0007669"/>
    <property type="project" value="UniProtKB-KW"/>
</dbReference>
<dbReference type="GO" id="GO:0005524">
    <property type="term" value="F:ATP binding"/>
    <property type="evidence" value="ECO:0007669"/>
    <property type="project" value="UniProtKB-KW"/>
</dbReference>
<keyword evidence="7" id="KW-0067">ATP-binding</keyword>
<dbReference type="PANTHER" id="PTHR30591:SF1">
    <property type="entry name" value="RECBCD ENZYME SUBUNIT RECC"/>
    <property type="match status" value="1"/>
</dbReference>
<dbReference type="Gene3D" id="3.40.50.300">
    <property type="entry name" value="P-loop containing nucleotide triphosphate hydrolases"/>
    <property type="match status" value="1"/>
</dbReference>
<keyword evidence="9" id="KW-0234">DNA repair</keyword>
<keyword evidence="5" id="KW-0347">Helicase</keyword>
<evidence type="ECO:0000256" key="9">
    <source>
        <dbReference type="ARBA" id="ARBA00023204"/>
    </source>
</evidence>
<reference evidence="11 12" key="1">
    <citation type="submission" date="2016-08" db="EMBL/GenBank/DDBJ databases">
        <title>Identification and validation of antigenic proteins from Pajaroellobacter abortibovis using de-novo genome sequence assembly and reverse vaccinology.</title>
        <authorList>
            <person name="Welly B.T."/>
            <person name="Miller M.R."/>
            <person name="Stott J.L."/>
            <person name="Blanchard M.T."/>
            <person name="Islas-Trejo A.D."/>
            <person name="O'Rourke S.M."/>
            <person name="Young A.E."/>
            <person name="Medrano J.F."/>
            <person name="Van Eenennaam A.L."/>
        </authorList>
    </citation>
    <scope>NUCLEOTIDE SEQUENCE [LARGE SCALE GENOMIC DNA]</scope>
    <source>
        <strain evidence="11 12">BTF92-0548A/99-0131</strain>
    </source>
</reference>
<keyword evidence="1" id="KW-0540">Nuclease</keyword>
<accession>A0A1L6MWW8</accession>